<feature type="compositionally biased region" description="Basic and acidic residues" evidence="1">
    <location>
        <begin position="54"/>
        <end position="65"/>
    </location>
</feature>
<protein>
    <submittedName>
        <fullName evidence="2">Uncharacterized protein</fullName>
    </submittedName>
</protein>
<dbReference type="GeneID" id="19132419"/>
<feature type="compositionally biased region" description="Polar residues" evidence="1">
    <location>
        <begin position="39"/>
        <end position="53"/>
    </location>
</feature>
<dbReference type="RefSeq" id="XP_007706222.1">
    <property type="nucleotide sequence ID" value="XM_007708032.1"/>
</dbReference>
<evidence type="ECO:0000256" key="1">
    <source>
        <dbReference type="SAM" id="MobiDB-lite"/>
    </source>
</evidence>
<dbReference type="KEGG" id="bsc:COCSADRAFT_165932"/>
<evidence type="ECO:0000313" key="2">
    <source>
        <dbReference type="EMBL" id="EMD58078.1"/>
    </source>
</evidence>
<dbReference type="Proteomes" id="UP000016934">
    <property type="component" value="Unassembled WGS sequence"/>
</dbReference>
<accession>M2RS67</accession>
<proteinExistence type="predicted"/>
<reference evidence="2 3" key="1">
    <citation type="journal article" date="2012" name="PLoS Pathog.">
        <title>Diverse lifestyles and strategies of plant pathogenesis encoded in the genomes of eighteen Dothideomycetes fungi.</title>
        <authorList>
            <person name="Ohm R.A."/>
            <person name="Feau N."/>
            <person name="Henrissat B."/>
            <person name="Schoch C.L."/>
            <person name="Horwitz B.A."/>
            <person name="Barry K.W."/>
            <person name="Condon B.J."/>
            <person name="Copeland A.C."/>
            <person name="Dhillon B."/>
            <person name="Glaser F."/>
            <person name="Hesse C.N."/>
            <person name="Kosti I."/>
            <person name="LaButti K."/>
            <person name="Lindquist E.A."/>
            <person name="Lucas S."/>
            <person name="Salamov A.A."/>
            <person name="Bradshaw R.E."/>
            <person name="Ciuffetti L."/>
            <person name="Hamelin R.C."/>
            <person name="Kema G.H.J."/>
            <person name="Lawrence C."/>
            <person name="Scott J.A."/>
            <person name="Spatafora J.W."/>
            <person name="Turgeon B.G."/>
            <person name="de Wit P.J.G.M."/>
            <person name="Zhong S."/>
            <person name="Goodwin S.B."/>
            <person name="Grigoriev I.V."/>
        </authorList>
    </citation>
    <scope>NUCLEOTIDE SEQUENCE [LARGE SCALE GENOMIC DNA]</scope>
    <source>
        <strain evidence="3">ND90Pr / ATCC 201652</strain>
    </source>
</reference>
<dbReference type="AlphaFoldDB" id="M2RS67"/>
<gene>
    <name evidence="2" type="ORF">COCSADRAFT_165932</name>
</gene>
<organism evidence="2 3">
    <name type="scientific">Cochliobolus sativus (strain ND90Pr / ATCC 201652)</name>
    <name type="common">Common root rot and spot blotch fungus</name>
    <name type="synonym">Bipolaris sorokiniana</name>
    <dbReference type="NCBI Taxonomy" id="665912"/>
    <lineage>
        <taxon>Eukaryota</taxon>
        <taxon>Fungi</taxon>
        <taxon>Dikarya</taxon>
        <taxon>Ascomycota</taxon>
        <taxon>Pezizomycotina</taxon>
        <taxon>Dothideomycetes</taxon>
        <taxon>Pleosporomycetidae</taxon>
        <taxon>Pleosporales</taxon>
        <taxon>Pleosporineae</taxon>
        <taxon>Pleosporaceae</taxon>
        <taxon>Bipolaris</taxon>
    </lineage>
</organism>
<evidence type="ECO:0000313" key="3">
    <source>
        <dbReference type="Proteomes" id="UP000016934"/>
    </source>
</evidence>
<dbReference type="EMBL" id="KB445754">
    <property type="protein sequence ID" value="EMD58078.1"/>
    <property type="molecule type" value="Genomic_DNA"/>
</dbReference>
<dbReference type="HOGENOM" id="CLU_2037870_0_0_1"/>
<reference evidence="3" key="2">
    <citation type="journal article" date="2013" name="PLoS Genet.">
        <title>Comparative genome structure, secondary metabolite, and effector coding capacity across Cochliobolus pathogens.</title>
        <authorList>
            <person name="Condon B.J."/>
            <person name="Leng Y."/>
            <person name="Wu D."/>
            <person name="Bushley K.E."/>
            <person name="Ohm R.A."/>
            <person name="Otillar R."/>
            <person name="Martin J."/>
            <person name="Schackwitz W."/>
            <person name="Grimwood J."/>
            <person name="MohdZainudin N."/>
            <person name="Xue C."/>
            <person name="Wang R."/>
            <person name="Manning V.A."/>
            <person name="Dhillon B."/>
            <person name="Tu Z.J."/>
            <person name="Steffenson B.J."/>
            <person name="Salamov A."/>
            <person name="Sun H."/>
            <person name="Lowry S."/>
            <person name="LaButti K."/>
            <person name="Han J."/>
            <person name="Copeland A."/>
            <person name="Lindquist E."/>
            <person name="Barry K."/>
            <person name="Schmutz J."/>
            <person name="Baker S.E."/>
            <person name="Ciuffetti L.M."/>
            <person name="Grigoriev I.V."/>
            <person name="Zhong S."/>
            <person name="Turgeon B.G."/>
        </authorList>
    </citation>
    <scope>NUCLEOTIDE SEQUENCE [LARGE SCALE GENOMIC DNA]</scope>
    <source>
        <strain evidence="3">ND90Pr / ATCC 201652</strain>
    </source>
</reference>
<sequence length="129" mass="14688">MAVKRFFDSSFDEMCKHLTAFELERRSAPIVAQSERRTTYTSTAKPKSATYQTREYRPPTHEVRSDPAPTPPRAFSSVPRPASKTLPGHFASDCTIPRVREIEAFQEEEVFKEAAEYQSDKDRSGNDEA</sequence>
<feature type="region of interest" description="Disordered" evidence="1">
    <location>
        <begin position="29"/>
        <end position="91"/>
    </location>
</feature>
<keyword evidence="3" id="KW-1185">Reference proteome</keyword>
<name>M2RS67_COCSN</name>